<comment type="caution">
    <text evidence="4">The sequence shown here is derived from an EMBL/GenBank/DDBJ whole genome shotgun (WGS) entry which is preliminary data.</text>
</comment>
<reference evidence="4" key="1">
    <citation type="journal article" date="2020" name="Nat. Commun.">
        <title>Large-scale genome sequencing of mycorrhizal fungi provides insights into the early evolution of symbiotic traits.</title>
        <authorList>
            <person name="Miyauchi S."/>
            <person name="Kiss E."/>
            <person name="Kuo A."/>
            <person name="Drula E."/>
            <person name="Kohler A."/>
            <person name="Sanchez-Garcia M."/>
            <person name="Morin E."/>
            <person name="Andreopoulos B."/>
            <person name="Barry K.W."/>
            <person name="Bonito G."/>
            <person name="Buee M."/>
            <person name="Carver A."/>
            <person name="Chen C."/>
            <person name="Cichocki N."/>
            <person name="Clum A."/>
            <person name="Culley D."/>
            <person name="Crous P.W."/>
            <person name="Fauchery L."/>
            <person name="Girlanda M."/>
            <person name="Hayes R.D."/>
            <person name="Keri Z."/>
            <person name="LaButti K."/>
            <person name="Lipzen A."/>
            <person name="Lombard V."/>
            <person name="Magnuson J."/>
            <person name="Maillard F."/>
            <person name="Murat C."/>
            <person name="Nolan M."/>
            <person name="Ohm R.A."/>
            <person name="Pangilinan J."/>
            <person name="Pereira M.F."/>
            <person name="Perotto S."/>
            <person name="Peter M."/>
            <person name="Pfister S."/>
            <person name="Riley R."/>
            <person name="Sitrit Y."/>
            <person name="Stielow J.B."/>
            <person name="Szollosi G."/>
            <person name="Zifcakova L."/>
            <person name="Stursova M."/>
            <person name="Spatafora J.W."/>
            <person name="Tedersoo L."/>
            <person name="Vaario L.M."/>
            <person name="Yamada A."/>
            <person name="Yan M."/>
            <person name="Wang P."/>
            <person name="Xu J."/>
            <person name="Bruns T."/>
            <person name="Baldrian P."/>
            <person name="Vilgalys R."/>
            <person name="Dunand C."/>
            <person name="Henrissat B."/>
            <person name="Grigoriev I.V."/>
            <person name="Hibbett D."/>
            <person name="Nagy L.G."/>
            <person name="Martin F.M."/>
        </authorList>
    </citation>
    <scope>NUCLEOTIDE SEQUENCE</scope>
    <source>
        <strain evidence="4">UH-Tt-Lm1</strain>
    </source>
</reference>
<dbReference type="OrthoDB" id="5597489at2759"/>
<dbReference type="EMBL" id="WIUZ02000017">
    <property type="protein sequence ID" value="KAF9780240.1"/>
    <property type="molecule type" value="Genomic_DNA"/>
</dbReference>
<protein>
    <recommendedName>
        <fullName evidence="3">DUF7719 domain-containing protein</fullName>
    </recommendedName>
</protein>
<dbReference type="Pfam" id="PF24841">
    <property type="entry name" value="DUF7719"/>
    <property type="match status" value="1"/>
</dbReference>
<feature type="transmembrane region" description="Helical" evidence="2">
    <location>
        <begin position="92"/>
        <end position="110"/>
    </location>
</feature>
<feature type="region of interest" description="Disordered" evidence="1">
    <location>
        <begin position="1"/>
        <end position="22"/>
    </location>
</feature>
<evidence type="ECO:0000313" key="4">
    <source>
        <dbReference type="EMBL" id="KAF9780240.1"/>
    </source>
</evidence>
<sequence length="161" mass="18431">MARKNAKSTKESPSNQQEISEEEQWRIINETGLLKQMKTSPPTARVEGLEGQTPFAEEILNAMLLIAPFTFLLVMMDIVVHQQYARKAGLNVIVERLVSALPILSIFIYYTNKHRRNRRAQFLFFAMSLVVGPRLVWVVNRAAWGAVMQQVRCATELQEIN</sequence>
<feature type="transmembrane region" description="Helical" evidence="2">
    <location>
        <begin position="59"/>
        <end position="80"/>
    </location>
</feature>
<evidence type="ECO:0000256" key="1">
    <source>
        <dbReference type="SAM" id="MobiDB-lite"/>
    </source>
</evidence>
<keyword evidence="5" id="KW-1185">Reference proteome</keyword>
<dbReference type="AlphaFoldDB" id="A0A9P6L364"/>
<dbReference type="Proteomes" id="UP000736335">
    <property type="component" value="Unassembled WGS sequence"/>
</dbReference>
<proteinExistence type="predicted"/>
<gene>
    <name evidence="4" type="ORF">BJ322DRAFT_1085395</name>
</gene>
<evidence type="ECO:0000313" key="5">
    <source>
        <dbReference type="Proteomes" id="UP000736335"/>
    </source>
</evidence>
<keyword evidence="2" id="KW-0472">Membrane</keyword>
<keyword evidence="2" id="KW-1133">Transmembrane helix</keyword>
<evidence type="ECO:0000256" key="2">
    <source>
        <dbReference type="SAM" id="Phobius"/>
    </source>
</evidence>
<feature type="transmembrane region" description="Helical" evidence="2">
    <location>
        <begin position="122"/>
        <end position="139"/>
    </location>
</feature>
<dbReference type="InterPro" id="IPR056136">
    <property type="entry name" value="DUF7719"/>
</dbReference>
<feature type="domain" description="DUF7719" evidence="3">
    <location>
        <begin position="121"/>
        <end position="150"/>
    </location>
</feature>
<dbReference type="PANTHER" id="PTHR37846:SF1">
    <property type="entry name" value="DEACETYLASE-LIKE PROTEIN"/>
    <property type="match status" value="1"/>
</dbReference>
<evidence type="ECO:0000259" key="3">
    <source>
        <dbReference type="Pfam" id="PF24841"/>
    </source>
</evidence>
<dbReference type="PANTHER" id="PTHR37846">
    <property type="entry name" value="YALI0B21296P"/>
    <property type="match status" value="1"/>
</dbReference>
<reference evidence="4" key="2">
    <citation type="submission" date="2020-11" db="EMBL/GenBank/DDBJ databases">
        <authorList>
            <consortium name="DOE Joint Genome Institute"/>
            <person name="Kuo A."/>
            <person name="Miyauchi S."/>
            <person name="Kiss E."/>
            <person name="Drula E."/>
            <person name="Kohler A."/>
            <person name="Sanchez-Garcia M."/>
            <person name="Andreopoulos B."/>
            <person name="Barry K.W."/>
            <person name="Bonito G."/>
            <person name="Buee M."/>
            <person name="Carver A."/>
            <person name="Chen C."/>
            <person name="Cichocki N."/>
            <person name="Clum A."/>
            <person name="Culley D."/>
            <person name="Crous P.W."/>
            <person name="Fauchery L."/>
            <person name="Girlanda M."/>
            <person name="Hayes R."/>
            <person name="Keri Z."/>
            <person name="Labutti K."/>
            <person name="Lipzen A."/>
            <person name="Lombard V."/>
            <person name="Magnuson J."/>
            <person name="Maillard F."/>
            <person name="Morin E."/>
            <person name="Murat C."/>
            <person name="Nolan M."/>
            <person name="Ohm R."/>
            <person name="Pangilinan J."/>
            <person name="Pereira M."/>
            <person name="Perotto S."/>
            <person name="Peter M."/>
            <person name="Riley R."/>
            <person name="Sitrit Y."/>
            <person name="Stielow B."/>
            <person name="Szollosi G."/>
            <person name="Zifcakova L."/>
            <person name="Stursova M."/>
            <person name="Spatafora J.W."/>
            <person name="Tedersoo L."/>
            <person name="Vaario L.-M."/>
            <person name="Yamada A."/>
            <person name="Yan M."/>
            <person name="Wang P."/>
            <person name="Xu J."/>
            <person name="Bruns T."/>
            <person name="Baldrian P."/>
            <person name="Vilgalys R."/>
            <person name="Henrissat B."/>
            <person name="Grigoriev I.V."/>
            <person name="Hibbett D."/>
            <person name="Nagy L.G."/>
            <person name="Martin F.M."/>
        </authorList>
    </citation>
    <scope>NUCLEOTIDE SEQUENCE</scope>
    <source>
        <strain evidence="4">UH-Tt-Lm1</strain>
    </source>
</reference>
<name>A0A9P6L364_9AGAM</name>
<accession>A0A9P6L364</accession>
<keyword evidence="2" id="KW-0812">Transmembrane</keyword>
<organism evidence="4 5">
    <name type="scientific">Thelephora terrestris</name>
    <dbReference type="NCBI Taxonomy" id="56493"/>
    <lineage>
        <taxon>Eukaryota</taxon>
        <taxon>Fungi</taxon>
        <taxon>Dikarya</taxon>
        <taxon>Basidiomycota</taxon>
        <taxon>Agaricomycotina</taxon>
        <taxon>Agaricomycetes</taxon>
        <taxon>Thelephorales</taxon>
        <taxon>Thelephoraceae</taxon>
        <taxon>Thelephora</taxon>
    </lineage>
</organism>